<organism evidence="5 6">
    <name type="scientific">Propionibacterium ruminifibrarum</name>
    <dbReference type="NCBI Taxonomy" id="1962131"/>
    <lineage>
        <taxon>Bacteria</taxon>
        <taxon>Bacillati</taxon>
        <taxon>Actinomycetota</taxon>
        <taxon>Actinomycetes</taxon>
        <taxon>Propionibacteriales</taxon>
        <taxon>Propionibacteriaceae</taxon>
        <taxon>Propionibacterium</taxon>
    </lineage>
</organism>
<feature type="binding site" evidence="2">
    <location>
        <begin position="114"/>
        <end position="115"/>
    </location>
    <ligand>
        <name>S-adenosyl-L-methionine</name>
        <dbReference type="ChEBI" id="CHEBI:59789"/>
    </ligand>
</feature>
<name>A0A375I7X3_9ACTN</name>
<keyword evidence="1" id="KW-0479">Metal-binding</keyword>
<protein>
    <submittedName>
        <fullName evidence="5">rRNA (Guanine-N1-)-methyltransferase A, predicted</fullName>
        <ecNumber evidence="5">2.1.1.-</ecNumber>
    </submittedName>
</protein>
<accession>A0A375I7X3</accession>
<dbReference type="Proteomes" id="UP000265962">
    <property type="component" value="Unassembled WGS sequence"/>
</dbReference>
<feature type="domain" description="Methyltransferase" evidence="3">
    <location>
        <begin position="109"/>
        <end position="189"/>
    </location>
</feature>
<dbReference type="Pfam" id="PF21302">
    <property type="entry name" value="Zn_ribbon_RlmA"/>
    <property type="match status" value="1"/>
</dbReference>
<keyword evidence="2" id="KW-0949">S-adenosyl-L-methionine</keyword>
<keyword evidence="1" id="KW-0862">Zinc</keyword>
<evidence type="ECO:0000313" key="5">
    <source>
        <dbReference type="EMBL" id="SPF69387.1"/>
    </source>
</evidence>
<evidence type="ECO:0000313" key="6">
    <source>
        <dbReference type="Proteomes" id="UP000265962"/>
    </source>
</evidence>
<evidence type="ECO:0000256" key="1">
    <source>
        <dbReference type="PIRSR" id="PIRSR018249-1"/>
    </source>
</evidence>
<dbReference type="GO" id="GO:0046872">
    <property type="term" value="F:metal ion binding"/>
    <property type="evidence" value="ECO:0007669"/>
    <property type="project" value="UniProtKB-KW"/>
</dbReference>
<dbReference type="GO" id="GO:0032259">
    <property type="term" value="P:methylation"/>
    <property type="evidence" value="ECO:0007669"/>
    <property type="project" value="UniProtKB-KW"/>
</dbReference>
<dbReference type="EC" id="2.1.1.-" evidence="5"/>
<keyword evidence="6" id="KW-1185">Reference proteome</keyword>
<proteinExistence type="predicted"/>
<dbReference type="InterPro" id="IPR048647">
    <property type="entry name" value="RlmA_N"/>
</dbReference>
<dbReference type="Gene3D" id="3.40.50.150">
    <property type="entry name" value="Vaccinia Virus protein VP39"/>
    <property type="match status" value="1"/>
</dbReference>
<feature type="domain" description="23S rRNA (guanine(745)-N(1))-methyltransferase N-terminal" evidence="4">
    <location>
        <begin position="24"/>
        <end position="63"/>
    </location>
</feature>
<gene>
    <name evidence="5" type="ORF">PROPJV5_2339</name>
</gene>
<dbReference type="SUPFAM" id="SSF53335">
    <property type="entry name" value="S-adenosyl-L-methionine-dependent methyltransferases"/>
    <property type="match status" value="1"/>
</dbReference>
<dbReference type="EMBL" id="OMOH01000012">
    <property type="protein sequence ID" value="SPF69387.1"/>
    <property type="molecule type" value="Genomic_DNA"/>
</dbReference>
<feature type="binding site" evidence="2">
    <location>
        <position position="90"/>
    </location>
    <ligand>
        <name>S-adenosyl-L-methionine</name>
        <dbReference type="ChEBI" id="CHEBI:59789"/>
    </ligand>
</feature>
<dbReference type="PIRSF" id="PIRSF018249">
    <property type="entry name" value="MyrA_prd"/>
    <property type="match status" value="1"/>
</dbReference>
<keyword evidence="5" id="KW-0489">Methyltransferase</keyword>
<dbReference type="InterPro" id="IPR029063">
    <property type="entry name" value="SAM-dependent_MTases_sf"/>
</dbReference>
<reference evidence="6" key="1">
    <citation type="submission" date="2018-02" db="EMBL/GenBank/DDBJ databases">
        <authorList>
            <person name="Hornung B."/>
        </authorList>
    </citation>
    <scope>NUCLEOTIDE SEQUENCE [LARGE SCALE GENOMIC DNA]</scope>
</reference>
<dbReference type="AlphaFoldDB" id="A0A375I7X3"/>
<evidence type="ECO:0000256" key="2">
    <source>
        <dbReference type="PIRSR" id="PIRSR018249-2"/>
    </source>
</evidence>
<dbReference type="Pfam" id="PF13649">
    <property type="entry name" value="Methyltransf_25"/>
    <property type="match status" value="1"/>
</dbReference>
<feature type="binding site" evidence="1">
    <location>
        <position position="51"/>
    </location>
    <ligand>
        <name>Zn(2+)</name>
        <dbReference type="ChEBI" id="CHEBI:29105"/>
    </ligand>
</feature>
<feature type="binding site" evidence="1">
    <location>
        <position position="47"/>
    </location>
    <ligand>
        <name>Zn(2+)</name>
        <dbReference type="ChEBI" id="CHEBI:29105"/>
    </ligand>
</feature>
<sequence>MIGQGPVPIAQRLDALGRACPLLACPVCARRGTRDVPLAMSGRTLHCPHGHVFDVARQGYVNLSGTGQPRNADTPRMLDARDRFLASGVYEPLRTAVVEACGTPSRLAEAGCGTGWYLAGAAAANPGATALGMDVSVPALRRAAARGLASVVADTWAGLPVCSGCVDALLCVFAPRNAEEFARVLSPAGRVVVATPQTAHLAGLRAMLGLLDVAGDKTERLAEQMGGAGLELAGRRLVEFEAACTLDQLRDLVAMGPNAFHEHAGPNGPGTITVSVLVSVWTRTAR</sequence>
<dbReference type="InterPro" id="IPR016718">
    <property type="entry name" value="rRNA_m1G-MeTrfase_A_prd"/>
</dbReference>
<dbReference type="InterPro" id="IPR041698">
    <property type="entry name" value="Methyltransf_25"/>
</dbReference>
<feature type="binding site" evidence="2">
    <location>
        <position position="200"/>
    </location>
    <ligand>
        <name>S-adenosyl-L-methionine</name>
        <dbReference type="ChEBI" id="CHEBI:59789"/>
    </ligand>
</feature>
<dbReference type="RefSeq" id="WP_182858702.1">
    <property type="nucleotide sequence ID" value="NZ_OMOH01000012.1"/>
</dbReference>
<evidence type="ECO:0000259" key="4">
    <source>
        <dbReference type="Pfam" id="PF21302"/>
    </source>
</evidence>
<evidence type="ECO:0000259" key="3">
    <source>
        <dbReference type="Pfam" id="PF13649"/>
    </source>
</evidence>
<keyword evidence="5" id="KW-0808">Transferase</keyword>
<dbReference type="GO" id="GO:0008168">
    <property type="term" value="F:methyltransferase activity"/>
    <property type="evidence" value="ECO:0007669"/>
    <property type="project" value="UniProtKB-KW"/>
</dbReference>